<protein>
    <recommendedName>
        <fullName evidence="5">PknH-like extracellular domain-containing protein</fullName>
    </recommendedName>
</protein>
<proteinExistence type="predicted"/>
<keyword evidence="2" id="KW-0732">Signal</keyword>
<dbReference type="RefSeq" id="WP_205044428.1">
    <property type="nucleotide sequence ID" value="NZ_CAJVAX010000001.1"/>
</dbReference>
<comment type="caution">
    <text evidence="3">The sequence shown here is derived from an EMBL/GenBank/DDBJ whole genome shotgun (WGS) entry which is preliminary data.</text>
</comment>
<dbReference type="PROSITE" id="PS51257">
    <property type="entry name" value="PROKAR_LIPOPROTEIN"/>
    <property type="match status" value="1"/>
</dbReference>
<keyword evidence="4" id="KW-1185">Reference proteome</keyword>
<feature type="signal peptide" evidence="2">
    <location>
        <begin position="1"/>
        <end position="21"/>
    </location>
</feature>
<feature type="chain" id="PRO_5040815283" description="PknH-like extracellular domain-containing protein" evidence="2">
    <location>
        <begin position="22"/>
        <end position="256"/>
    </location>
</feature>
<evidence type="ECO:0000313" key="3">
    <source>
        <dbReference type="EMBL" id="CAG7601627.1"/>
    </source>
</evidence>
<gene>
    <name evidence="3" type="ORF">SBRY_10441</name>
</gene>
<dbReference type="EMBL" id="CAJVAX010000001">
    <property type="protein sequence ID" value="CAG7601627.1"/>
    <property type="molecule type" value="Genomic_DNA"/>
</dbReference>
<evidence type="ECO:0000256" key="1">
    <source>
        <dbReference type="SAM" id="MobiDB-lite"/>
    </source>
</evidence>
<dbReference type="AlphaFoldDB" id="A0A9W4GWT3"/>
<sequence>MSIQKTAVRAAALLACAVVLAACNNDDSSDTSDAPPSTTAAAPTTSAAAEPTATTAAPDAGGSGSAASGTKLKTLLPTAATAPKGWKVDDSAAFDTGANVKADPGSPLLPDDDCARALTNGGAQTLTSDYAAAYATTGLTDPNDGSSTVVFNSYQPGDAAKQMAEVTALTKRCASFSSKDMSGKAVKMTVTAKPVAGAGDQSLDITVKPTGNYVGSEIVLVQSGDVIMAVDQSDAAGAMKPLGPVAKQLAAVLPLK</sequence>
<reference evidence="3" key="1">
    <citation type="submission" date="2021-06" db="EMBL/GenBank/DDBJ databases">
        <authorList>
            <person name="Arsene-Ploetze F."/>
        </authorList>
    </citation>
    <scope>NUCLEOTIDE SEQUENCE</scope>
    <source>
        <strain evidence="3">SBRY1</strain>
    </source>
</reference>
<name>A0A9W4GWT3_9ACTN</name>
<evidence type="ECO:0000256" key="2">
    <source>
        <dbReference type="SAM" id="SignalP"/>
    </source>
</evidence>
<evidence type="ECO:0008006" key="5">
    <source>
        <dbReference type="Google" id="ProtNLM"/>
    </source>
</evidence>
<feature type="compositionally biased region" description="Low complexity" evidence="1">
    <location>
        <begin position="31"/>
        <end position="68"/>
    </location>
</feature>
<accession>A0A9W4GWT3</accession>
<feature type="region of interest" description="Disordered" evidence="1">
    <location>
        <begin position="25"/>
        <end position="68"/>
    </location>
</feature>
<dbReference type="Proteomes" id="UP001153328">
    <property type="component" value="Unassembled WGS sequence"/>
</dbReference>
<evidence type="ECO:0000313" key="4">
    <source>
        <dbReference type="Proteomes" id="UP001153328"/>
    </source>
</evidence>
<organism evidence="3 4">
    <name type="scientific">Actinacidiphila bryophytorum</name>
    <dbReference type="NCBI Taxonomy" id="1436133"/>
    <lineage>
        <taxon>Bacteria</taxon>
        <taxon>Bacillati</taxon>
        <taxon>Actinomycetota</taxon>
        <taxon>Actinomycetes</taxon>
        <taxon>Kitasatosporales</taxon>
        <taxon>Streptomycetaceae</taxon>
        <taxon>Actinacidiphila</taxon>
    </lineage>
</organism>